<feature type="transmembrane region" description="Helical" evidence="1">
    <location>
        <begin position="88"/>
        <end position="107"/>
    </location>
</feature>
<dbReference type="Proteomes" id="UP001407405">
    <property type="component" value="Unassembled WGS sequence"/>
</dbReference>
<feature type="transmembrane region" description="Helical" evidence="1">
    <location>
        <begin position="119"/>
        <end position="138"/>
    </location>
</feature>
<sequence length="140" mass="16129">MKRHMKTWVLSLAIVIQAGLVGGIAALQRLTRLRAGVMRHLYQRRLQYEQTFLTPQFLWGLSFFNMVSAGLCLHRARCQHRKEGSGRAVTYWLIAGALNLWNLFVIHGTTFKDLLAHPYFLLAFHIVWVIQVIVAVITEQ</sequence>
<comment type="caution">
    <text evidence="2">The sequence shown here is derived from an EMBL/GenBank/DDBJ whole genome shotgun (WGS) entry which is preliminary data.</text>
</comment>
<keyword evidence="3" id="KW-1185">Reference proteome</keyword>
<proteinExistence type="predicted"/>
<evidence type="ECO:0000313" key="3">
    <source>
        <dbReference type="Proteomes" id="UP001407405"/>
    </source>
</evidence>
<accession>A0ABU9VTE8</accession>
<organism evidence="2 3">
    <name type="scientific">Anoxynatronum sibiricum</name>
    <dbReference type="NCBI Taxonomy" id="210623"/>
    <lineage>
        <taxon>Bacteria</taxon>
        <taxon>Bacillati</taxon>
        <taxon>Bacillota</taxon>
        <taxon>Clostridia</taxon>
        <taxon>Eubacteriales</taxon>
        <taxon>Clostridiaceae</taxon>
        <taxon>Anoxynatronum</taxon>
    </lineage>
</organism>
<reference evidence="2 3" key="1">
    <citation type="submission" date="2024-04" db="EMBL/GenBank/DDBJ databases">
        <title>Genome sequencing and metabolic network reconstruction of aminoacids and betaine degradation by Anoxynatronum sibiricum.</title>
        <authorList>
            <person name="Detkova E.N."/>
            <person name="Boltjanskaja Y.V."/>
            <person name="Mardanov A.V."/>
            <person name="Kevbrin V."/>
        </authorList>
    </citation>
    <scope>NUCLEOTIDE SEQUENCE [LARGE SCALE GENOMIC DNA]</scope>
    <source>
        <strain evidence="2 3">Z-7981</strain>
    </source>
</reference>
<feature type="transmembrane region" description="Helical" evidence="1">
    <location>
        <begin position="57"/>
        <end position="76"/>
    </location>
</feature>
<dbReference type="RefSeq" id="WP_343185771.1">
    <property type="nucleotide sequence ID" value="NZ_JBCITM010000007.1"/>
</dbReference>
<gene>
    <name evidence="2" type="ORF">AAIG11_08165</name>
</gene>
<keyword evidence="1" id="KW-0812">Transmembrane</keyword>
<keyword evidence="1" id="KW-0472">Membrane</keyword>
<protein>
    <submittedName>
        <fullName evidence="2">Uncharacterized protein</fullName>
    </submittedName>
</protein>
<evidence type="ECO:0000313" key="2">
    <source>
        <dbReference type="EMBL" id="MEN1760443.1"/>
    </source>
</evidence>
<dbReference type="EMBL" id="JBCITM010000007">
    <property type="protein sequence ID" value="MEN1760443.1"/>
    <property type="molecule type" value="Genomic_DNA"/>
</dbReference>
<keyword evidence="1" id="KW-1133">Transmembrane helix</keyword>
<name>A0ABU9VTE8_9CLOT</name>
<evidence type="ECO:0000256" key="1">
    <source>
        <dbReference type="SAM" id="Phobius"/>
    </source>
</evidence>